<feature type="region of interest" description="Disordered" evidence="3">
    <location>
        <begin position="1461"/>
        <end position="1484"/>
    </location>
</feature>
<reference evidence="4" key="1">
    <citation type="submission" date="2021-06" db="EMBL/GenBank/DDBJ databases">
        <authorList>
            <person name="Hodson N. C."/>
            <person name="Mongue J. A."/>
            <person name="Jaron S. K."/>
        </authorList>
    </citation>
    <scope>NUCLEOTIDE SEQUENCE</scope>
</reference>
<comment type="caution">
    <text evidence="4">The sequence shown here is derived from an EMBL/GenBank/DDBJ whole genome shotgun (WGS) entry which is preliminary data.</text>
</comment>
<dbReference type="SMART" id="SM00365">
    <property type="entry name" value="LRR_SD22"/>
    <property type="match status" value="8"/>
</dbReference>
<name>A0A8J2PF67_9HEXA</name>
<evidence type="ECO:0000256" key="3">
    <source>
        <dbReference type="SAM" id="MobiDB-lite"/>
    </source>
</evidence>
<dbReference type="EMBL" id="CAJVCH010276482">
    <property type="protein sequence ID" value="CAG7734796.1"/>
    <property type="molecule type" value="Genomic_DNA"/>
</dbReference>
<evidence type="ECO:0000313" key="5">
    <source>
        <dbReference type="Proteomes" id="UP000708208"/>
    </source>
</evidence>
<dbReference type="PANTHER" id="PTHR46652">
    <property type="entry name" value="LEUCINE-RICH REPEAT AND IQ DOMAIN-CONTAINING PROTEIN 1-RELATED"/>
    <property type="match status" value="1"/>
</dbReference>
<keyword evidence="2" id="KW-0677">Repeat</keyword>
<dbReference type="SMART" id="SM00369">
    <property type="entry name" value="LRR_TYP"/>
    <property type="match status" value="10"/>
</dbReference>
<keyword evidence="1" id="KW-0433">Leucine-rich repeat</keyword>
<feature type="compositionally biased region" description="Polar residues" evidence="3">
    <location>
        <begin position="1462"/>
        <end position="1471"/>
    </location>
</feature>
<dbReference type="SMART" id="SM00364">
    <property type="entry name" value="LRR_BAC"/>
    <property type="match status" value="8"/>
</dbReference>
<sequence length="1484" mass="164996">MSLPSELLRSEEARFDELAEGSNTNDLEVGVTCNDANPTISSQVAGNRSIEIFFGSLRTLHTFYQMLCEKGLNSDFAGDHVTRVKPDAIKKLVLVGHPVTSFSGLSLFVKLVEAWITNCSVTEARWSDFNGLIHLHKLYIYNCQLNKIEPMYFQNLKILWLAGNNLTSLSFLGQGLNCLNELNVARNDISCLLEEQLLKCVNLQRLNLSGNPLCILQDIQAVRVLPSLTSLHLADPLYGKCPVSTLCDSRSMLLSILGNLASLDGKTVTPAEIAYVQEYVKTRCLYYYMNSVRSISTYVALRKVAMSATNRQMEKIGSRLLELVAIAAKYRRTISSVEVVPIFTNAKNLMKDQLMKIENRMLKLKEWKEMTTKRLESILQISRWEQETEKWMKWLEFQTYGNTQCRISHSVHGAFLADCGSLCVAIHELLSALACPGLWPQNSMLKIETVLTIRDKGMEAGMERVFFDNFAHKDEPKFIPPPVDSAEKLTSQFPSMTATMSPTSPYCPPPTINKPVSTYTTSDFKPSAPMYPFPESIPGLPERSQPLFMFLVCPPSFASNPLSYLQRIMLDKSKHYKDVRVTNCLWLASSVYTKATESAYAVVIVFKVLEECLQPVNLDKRGCSAIMRHSWDCSVFSFKRSLSFAPAYIVNISITYENKLAMWHKGTTDDYDVMVPAETALASLSSKIQLHGHPPLAKPGRSKLQAYMKRIGDGFHADLCAIQLNMSKDGNCEILDNVRPSTNLSQGTVELWMVTKLIGKDSAQFLTSLDLSGNRLGLTVGLENVTTLKKLNLSYNNLTTLTGLQKLPQLIELKVGWNSLRFLHSNVSTLSRVSPRLMTLEILPNPFQDVRDFAHIPVLLHKVLPLLNRVDVWVAPFSPPNTMIPFAPPPTVDHSFFEAETSETWGGKAYNYNELASKCLTDLDQMSKHPPVPSEIDLNVSDNYLTSAALTGTCFCTDTEWKNFLVKLQLQENMISSLDCNPIPCESSVLSSFRLFNQLALLDCTSTPISSHPEYASFIIKNLTTLKLLDGLPISAWEINDCTEKIGGTVTADWLEEKIGNRDWASLNQLSLVNCGIQKFGLPSHSVSKLLTLDLQENALTSLGNLSSLPSLKVLCVSHNLVNSLGGNPCPICYAHTAQSQAANAQKLRASKSSTSSTFYEWSGKTANGLSTTHACNKGTGFDSFGLPIAYPGTKILPAHVKNDIRNTGATAWGFNVMEAPVPEKSEYSSPPNTPVVSNQRKTLSKPVFPKLEILIMAHNGLTSLGDLHLHAMQNLQTVVLNCNNLTTLQGLENLPSLRAIVLDHNRIRDVPFNCLAGCKSLKYLHLEHNRIANLPRLPHLTNLTALYLAYNKIQSLTDLNVLAGTPVTELSMAGNPLATRSDYRLNVAARLAQLTTLDGKDLTCERHKLGELANKWFPGSSVIKDCAYRERDLQQGFTSLTNLQMQTTENDFSLRVKPLSSHLSNNSPRSLQYPGYKSKLRPG</sequence>
<dbReference type="Proteomes" id="UP000708208">
    <property type="component" value="Unassembled WGS sequence"/>
</dbReference>
<evidence type="ECO:0000313" key="4">
    <source>
        <dbReference type="EMBL" id="CAG7734796.1"/>
    </source>
</evidence>
<protein>
    <recommendedName>
        <fullName evidence="6">Leucine-rich repeat-containing protein</fullName>
    </recommendedName>
</protein>
<organism evidence="4 5">
    <name type="scientific">Allacma fusca</name>
    <dbReference type="NCBI Taxonomy" id="39272"/>
    <lineage>
        <taxon>Eukaryota</taxon>
        <taxon>Metazoa</taxon>
        <taxon>Ecdysozoa</taxon>
        <taxon>Arthropoda</taxon>
        <taxon>Hexapoda</taxon>
        <taxon>Collembola</taxon>
        <taxon>Symphypleona</taxon>
        <taxon>Sminthuridae</taxon>
        <taxon>Allacma</taxon>
    </lineage>
</organism>
<dbReference type="InterPro" id="IPR050836">
    <property type="entry name" value="SDS22/Internalin_LRR"/>
</dbReference>
<keyword evidence="5" id="KW-1185">Reference proteome</keyword>
<gene>
    <name evidence="4" type="ORF">AFUS01_LOCUS23166</name>
</gene>
<dbReference type="PANTHER" id="PTHR46652:SF7">
    <property type="entry name" value="LEUCINE-RICH REPEAT AND IQ DOMAIN-CONTAINING PROTEIN 1"/>
    <property type="match status" value="1"/>
</dbReference>
<dbReference type="Pfam" id="PF13855">
    <property type="entry name" value="LRR_8"/>
    <property type="match status" value="1"/>
</dbReference>
<dbReference type="InterPro" id="IPR003591">
    <property type="entry name" value="Leu-rich_rpt_typical-subtyp"/>
</dbReference>
<dbReference type="PROSITE" id="PS51450">
    <property type="entry name" value="LRR"/>
    <property type="match status" value="6"/>
</dbReference>
<evidence type="ECO:0000256" key="2">
    <source>
        <dbReference type="ARBA" id="ARBA00022737"/>
    </source>
</evidence>
<dbReference type="OrthoDB" id="6612422at2759"/>
<accession>A0A8J2PF67</accession>
<dbReference type="InterPro" id="IPR001611">
    <property type="entry name" value="Leu-rich_rpt"/>
</dbReference>
<proteinExistence type="predicted"/>
<evidence type="ECO:0008006" key="6">
    <source>
        <dbReference type="Google" id="ProtNLM"/>
    </source>
</evidence>
<evidence type="ECO:0000256" key="1">
    <source>
        <dbReference type="ARBA" id="ARBA00022614"/>
    </source>
</evidence>